<dbReference type="EMBL" id="BARW01042150">
    <property type="protein sequence ID" value="GAJ20574.1"/>
    <property type="molecule type" value="Genomic_DNA"/>
</dbReference>
<proteinExistence type="predicted"/>
<protein>
    <submittedName>
        <fullName evidence="1">Uncharacterized protein</fullName>
    </submittedName>
</protein>
<reference evidence="1" key="1">
    <citation type="journal article" date="2014" name="Front. Microbiol.">
        <title>High frequency of phylogenetically diverse reductive dehalogenase-homologous genes in deep subseafloor sedimentary metagenomes.</title>
        <authorList>
            <person name="Kawai M."/>
            <person name="Futagami T."/>
            <person name="Toyoda A."/>
            <person name="Takaki Y."/>
            <person name="Nishi S."/>
            <person name="Hori S."/>
            <person name="Arai W."/>
            <person name="Tsubouchi T."/>
            <person name="Morono Y."/>
            <person name="Uchiyama I."/>
            <person name="Ito T."/>
            <person name="Fujiyama A."/>
            <person name="Inagaki F."/>
            <person name="Takami H."/>
        </authorList>
    </citation>
    <scope>NUCLEOTIDE SEQUENCE</scope>
    <source>
        <strain evidence="1">Expedition CK06-06</strain>
    </source>
</reference>
<accession>X1USY1</accession>
<evidence type="ECO:0000313" key="1">
    <source>
        <dbReference type="EMBL" id="GAJ20574.1"/>
    </source>
</evidence>
<sequence length="40" mass="4627">KTYSSPSLTREGDKGGRLLRKYKGDRVNKQCGLMALVWWQ</sequence>
<feature type="non-terminal residue" evidence="1">
    <location>
        <position position="1"/>
    </location>
</feature>
<dbReference type="AlphaFoldDB" id="X1USY1"/>
<comment type="caution">
    <text evidence="1">The sequence shown here is derived from an EMBL/GenBank/DDBJ whole genome shotgun (WGS) entry which is preliminary data.</text>
</comment>
<organism evidence="1">
    <name type="scientific">marine sediment metagenome</name>
    <dbReference type="NCBI Taxonomy" id="412755"/>
    <lineage>
        <taxon>unclassified sequences</taxon>
        <taxon>metagenomes</taxon>
        <taxon>ecological metagenomes</taxon>
    </lineage>
</organism>
<name>X1USY1_9ZZZZ</name>
<gene>
    <name evidence="1" type="ORF">S12H4_62662</name>
</gene>